<feature type="compositionally biased region" description="Polar residues" evidence="1">
    <location>
        <begin position="22"/>
        <end position="32"/>
    </location>
</feature>
<protein>
    <submittedName>
        <fullName evidence="2">COG5511 Bacteriophage capsid protein</fullName>
    </submittedName>
</protein>
<dbReference type="InterPro" id="IPR006429">
    <property type="entry name" value="Phage_lambda_portal"/>
</dbReference>
<evidence type="ECO:0000256" key="1">
    <source>
        <dbReference type="SAM" id="MobiDB-lite"/>
    </source>
</evidence>
<feature type="region of interest" description="Disordered" evidence="1">
    <location>
        <begin position="1"/>
        <end position="39"/>
    </location>
</feature>
<dbReference type="GO" id="GO:0019068">
    <property type="term" value="P:virion assembly"/>
    <property type="evidence" value="ECO:0007669"/>
    <property type="project" value="InterPro"/>
</dbReference>
<proteinExistence type="predicted"/>
<dbReference type="EMBL" id="LR796563">
    <property type="protein sequence ID" value="CAB4151154.1"/>
    <property type="molecule type" value="Genomic_DNA"/>
</dbReference>
<evidence type="ECO:0000313" key="2">
    <source>
        <dbReference type="EMBL" id="CAB4151154.1"/>
    </source>
</evidence>
<feature type="compositionally biased region" description="Basic and acidic residues" evidence="1">
    <location>
        <begin position="506"/>
        <end position="518"/>
    </location>
</feature>
<accession>A0A6J5MW40</accession>
<organism evidence="2">
    <name type="scientific">uncultured Caudovirales phage</name>
    <dbReference type="NCBI Taxonomy" id="2100421"/>
    <lineage>
        <taxon>Viruses</taxon>
        <taxon>Duplodnaviria</taxon>
        <taxon>Heunggongvirae</taxon>
        <taxon>Uroviricota</taxon>
        <taxon>Caudoviricetes</taxon>
        <taxon>Peduoviridae</taxon>
        <taxon>Maltschvirus</taxon>
        <taxon>Maltschvirus maltsch</taxon>
    </lineage>
</organism>
<sequence length="531" mass="59098">MRPKKPTKPATPQVKKPKTPSVARNTAPQKQASGGGSGPGIFSNFESAKFSNKRSWIWSSWPQDFKKTMTVFDRMETTRKMRWLELNAGLIRQVLADMALYTVGSGIKPQAQSGDEMWDDSAEAYFKQWASRACDITGRFSFFELQHICCRLMDRDGECFIIKTRGPGGEPRLQVIESHRVGNSSNNEVPPGMVDGILFGPYGQPISYNVIRSDGSSRLVPANAVIHLYEPELASGARAYSPLQHSINNLVDMLEILSLEKLAVKTSSDITRTISRENPNFDGTQSDFEAFGMKPQDYGDGMTDPSEASTFLGGKVLALAPGEKLESFESNRPNKTFDGFIEHLERDSLAGMLPYEFVANPTKAGGAVMRFVVAKADRKFSHRQAVMVQRFLTPVWGYIIGSAIKDGFLRSTEAWTNVTWTTPKRVTVDAGRDAQQNRQDIESGLKTLTENYLEEGQDPKEQMRSNAAEKRYLLDLSKEFGVPLSMLYKPQNVAPADINASVNEEEPAKMDDGAKIVEDDVDPDDEETFNK</sequence>
<reference evidence="2" key="1">
    <citation type="submission" date="2020-04" db="EMBL/GenBank/DDBJ databases">
        <authorList>
            <person name="Chiriac C."/>
            <person name="Salcher M."/>
            <person name="Ghai R."/>
            <person name="Kavagutti S V."/>
        </authorList>
    </citation>
    <scope>NUCLEOTIDE SEQUENCE</scope>
</reference>
<dbReference type="GO" id="GO:0005198">
    <property type="term" value="F:structural molecule activity"/>
    <property type="evidence" value="ECO:0007669"/>
    <property type="project" value="InterPro"/>
</dbReference>
<gene>
    <name evidence="2" type="ORF">UFOVP583_3</name>
</gene>
<feature type="compositionally biased region" description="Acidic residues" evidence="1">
    <location>
        <begin position="519"/>
        <end position="531"/>
    </location>
</feature>
<dbReference type="Pfam" id="PF05136">
    <property type="entry name" value="Phage_portal_2"/>
    <property type="match status" value="1"/>
</dbReference>
<feature type="region of interest" description="Disordered" evidence="1">
    <location>
        <begin position="498"/>
        <end position="531"/>
    </location>
</feature>
<name>A0A6J5MW40_9CAUD</name>